<feature type="domain" description="Core-binding (CB)" evidence="7">
    <location>
        <begin position="24"/>
        <end position="111"/>
    </location>
</feature>
<keyword evidence="2" id="KW-0229">DNA integration</keyword>
<dbReference type="InterPro" id="IPR013762">
    <property type="entry name" value="Integrase-like_cat_sf"/>
</dbReference>
<dbReference type="Pfam" id="PF00589">
    <property type="entry name" value="Phage_integrase"/>
    <property type="match status" value="1"/>
</dbReference>
<evidence type="ECO:0000256" key="1">
    <source>
        <dbReference type="ARBA" id="ARBA00008857"/>
    </source>
</evidence>
<name>A0ABQ6AFW5_9GAMM</name>
<sequence length="346" mass="40047">MRVKLKSLHSPYHSQKLVTMDIPLNLNPSSQRFTDQLRIFIRTRGLAYNTEKHYIYWISNFIRYKNYTSKDEIEAFDIPSYLEHLVVKQNVSPNTQKTALNALIFLCREFLQQSVDNLDFKRSKKATKLPTVFTHNEAISVINELKHPMKLIAQLMYGSGLRINETLRLRVNDINVDKKIITIKSGKGNKDRTSILPDSVINSIKTQLDFVKQQHKLDALNGNDEVYMPYALAEKYPTQAKSYGWQYVFPSPQLSNDPRSEKYRRHHLLDRTVQSAVRKAIQKVGIDKKASCHTFRHSFATRILERGADLRTIQELLGHSDIKTTQIYTHVIGLHFSGTKSPLDFD</sequence>
<protein>
    <submittedName>
        <fullName evidence="8">Integron integrase</fullName>
    </submittedName>
</protein>
<dbReference type="InterPro" id="IPR010998">
    <property type="entry name" value="Integrase_recombinase_N"/>
</dbReference>
<evidence type="ECO:0000256" key="2">
    <source>
        <dbReference type="ARBA" id="ARBA00022908"/>
    </source>
</evidence>
<dbReference type="PROSITE" id="PS51898">
    <property type="entry name" value="TYR_RECOMBINASE"/>
    <property type="match status" value="1"/>
</dbReference>
<evidence type="ECO:0000256" key="3">
    <source>
        <dbReference type="ARBA" id="ARBA00023125"/>
    </source>
</evidence>
<feature type="domain" description="Tyr recombinase" evidence="6">
    <location>
        <begin position="128"/>
        <end position="341"/>
    </location>
</feature>
<dbReference type="InterPro" id="IPR004107">
    <property type="entry name" value="Integrase_SAM-like_N"/>
</dbReference>
<dbReference type="Gene3D" id="1.10.150.130">
    <property type="match status" value="1"/>
</dbReference>
<evidence type="ECO:0000313" key="9">
    <source>
        <dbReference type="Proteomes" id="UP001156660"/>
    </source>
</evidence>
<proteinExistence type="inferred from homology"/>
<dbReference type="InterPro" id="IPR002104">
    <property type="entry name" value="Integrase_catalytic"/>
</dbReference>
<dbReference type="InterPro" id="IPR011946">
    <property type="entry name" value="Integrase_integron-type"/>
</dbReference>
<dbReference type="SUPFAM" id="SSF56349">
    <property type="entry name" value="DNA breaking-rejoining enzymes"/>
    <property type="match status" value="1"/>
</dbReference>
<dbReference type="EMBL" id="BSOU01000001">
    <property type="protein sequence ID" value="GLR73128.1"/>
    <property type="molecule type" value="Genomic_DNA"/>
</dbReference>
<organism evidence="8 9">
    <name type="scientific">Aliivibrio sifiae</name>
    <dbReference type="NCBI Taxonomy" id="566293"/>
    <lineage>
        <taxon>Bacteria</taxon>
        <taxon>Pseudomonadati</taxon>
        <taxon>Pseudomonadota</taxon>
        <taxon>Gammaproteobacteria</taxon>
        <taxon>Vibrionales</taxon>
        <taxon>Vibrionaceae</taxon>
        <taxon>Aliivibrio</taxon>
    </lineage>
</organism>
<keyword evidence="3 5" id="KW-0238">DNA-binding</keyword>
<evidence type="ECO:0000259" key="7">
    <source>
        <dbReference type="PROSITE" id="PS51900"/>
    </source>
</evidence>
<keyword evidence="4" id="KW-0233">DNA recombination</keyword>
<reference evidence="9" key="1">
    <citation type="journal article" date="2019" name="Int. J. Syst. Evol. Microbiol.">
        <title>The Global Catalogue of Microorganisms (GCM) 10K type strain sequencing project: providing services to taxonomists for standard genome sequencing and annotation.</title>
        <authorList>
            <consortium name="The Broad Institute Genomics Platform"/>
            <consortium name="The Broad Institute Genome Sequencing Center for Infectious Disease"/>
            <person name="Wu L."/>
            <person name="Ma J."/>
        </authorList>
    </citation>
    <scope>NUCLEOTIDE SEQUENCE [LARGE SCALE GENOMIC DNA]</scope>
    <source>
        <strain evidence="9">NBRC 105001</strain>
    </source>
</reference>
<evidence type="ECO:0000256" key="4">
    <source>
        <dbReference type="ARBA" id="ARBA00023172"/>
    </source>
</evidence>
<dbReference type="PANTHER" id="PTHR30349">
    <property type="entry name" value="PHAGE INTEGRASE-RELATED"/>
    <property type="match status" value="1"/>
</dbReference>
<dbReference type="Proteomes" id="UP001156660">
    <property type="component" value="Unassembled WGS sequence"/>
</dbReference>
<dbReference type="InterPro" id="IPR050090">
    <property type="entry name" value="Tyrosine_recombinase_XerCD"/>
</dbReference>
<dbReference type="Gene3D" id="1.10.443.10">
    <property type="entry name" value="Intergrase catalytic core"/>
    <property type="match status" value="1"/>
</dbReference>
<dbReference type="PROSITE" id="PS51900">
    <property type="entry name" value="CB"/>
    <property type="match status" value="1"/>
</dbReference>
<comment type="caution">
    <text evidence="8">The sequence shown here is derived from an EMBL/GenBank/DDBJ whole genome shotgun (WGS) entry which is preliminary data.</text>
</comment>
<keyword evidence="9" id="KW-1185">Reference proteome</keyword>
<dbReference type="PANTHER" id="PTHR30349:SF64">
    <property type="entry name" value="PROPHAGE INTEGRASE INTD-RELATED"/>
    <property type="match status" value="1"/>
</dbReference>
<accession>A0ABQ6AFW5</accession>
<evidence type="ECO:0000259" key="6">
    <source>
        <dbReference type="PROSITE" id="PS51898"/>
    </source>
</evidence>
<evidence type="ECO:0000313" key="8">
    <source>
        <dbReference type="EMBL" id="GLR73128.1"/>
    </source>
</evidence>
<comment type="similarity">
    <text evidence="1">Belongs to the 'phage' integrase family.</text>
</comment>
<evidence type="ECO:0000256" key="5">
    <source>
        <dbReference type="PROSITE-ProRule" id="PRU01248"/>
    </source>
</evidence>
<dbReference type="Pfam" id="PF13495">
    <property type="entry name" value="Phage_int_SAM_4"/>
    <property type="match status" value="1"/>
</dbReference>
<gene>
    <name evidence="8" type="ORF">GCM10007855_00010</name>
</gene>
<dbReference type="InterPro" id="IPR011010">
    <property type="entry name" value="DNA_brk_join_enz"/>
</dbReference>
<dbReference type="NCBIfam" id="TIGR02249">
    <property type="entry name" value="integrase_gron"/>
    <property type="match status" value="1"/>
</dbReference>
<dbReference type="InterPro" id="IPR044068">
    <property type="entry name" value="CB"/>
</dbReference>